<organism evidence="2 3">
    <name type="scientific">Phytoactinopolyspora halophila</name>
    <dbReference type="NCBI Taxonomy" id="1981511"/>
    <lineage>
        <taxon>Bacteria</taxon>
        <taxon>Bacillati</taxon>
        <taxon>Actinomycetota</taxon>
        <taxon>Actinomycetes</taxon>
        <taxon>Jiangellales</taxon>
        <taxon>Jiangellaceae</taxon>
        <taxon>Phytoactinopolyspora</taxon>
    </lineage>
</organism>
<dbReference type="InterPro" id="IPR036637">
    <property type="entry name" value="Phosphohistidine_dom_sf"/>
</dbReference>
<dbReference type="SUPFAM" id="SSF52009">
    <property type="entry name" value="Phosphohistidine domain"/>
    <property type="match status" value="1"/>
</dbReference>
<dbReference type="InterPro" id="IPR008279">
    <property type="entry name" value="PEP-util_enz_mobile_dom"/>
</dbReference>
<dbReference type="RefSeq" id="WP_112260416.1">
    <property type="nucleotide sequence ID" value="NZ_QMIG01000045.1"/>
</dbReference>
<dbReference type="PANTHER" id="PTHR43615">
    <property type="entry name" value="PHOSPHOENOLPYRUVATE SYNTHASE-RELATED"/>
    <property type="match status" value="1"/>
</dbReference>
<comment type="caution">
    <text evidence="2">The sequence shown here is derived from an EMBL/GenBank/DDBJ whole genome shotgun (WGS) entry which is preliminary data.</text>
</comment>
<dbReference type="EMBL" id="QMIG01000045">
    <property type="protein sequence ID" value="RAW09361.1"/>
    <property type="molecule type" value="Genomic_DNA"/>
</dbReference>
<reference evidence="2 3" key="1">
    <citation type="submission" date="2018-06" db="EMBL/GenBank/DDBJ databases">
        <title>Phytoactinopolyspora halophila sp. nov., a novel halophilic actinomycete isolated from a saline soil in China.</title>
        <authorList>
            <person name="Tang S.-K."/>
        </authorList>
    </citation>
    <scope>NUCLEOTIDE SEQUENCE [LARGE SCALE GENOMIC DNA]</scope>
    <source>
        <strain evidence="2 3">YIM 96934</strain>
    </source>
</reference>
<feature type="domain" description="PEP-utilising enzyme mobile" evidence="1">
    <location>
        <begin position="500"/>
        <end position="570"/>
    </location>
</feature>
<dbReference type="Gene3D" id="3.50.30.10">
    <property type="entry name" value="Phosphohistidine domain"/>
    <property type="match status" value="1"/>
</dbReference>
<dbReference type="Pfam" id="PF00391">
    <property type="entry name" value="PEP-utilizers"/>
    <property type="match status" value="1"/>
</dbReference>
<evidence type="ECO:0000313" key="3">
    <source>
        <dbReference type="Proteomes" id="UP000250462"/>
    </source>
</evidence>
<dbReference type="Proteomes" id="UP000250462">
    <property type="component" value="Unassembled WGS sequence"/>
</dbReference>
<keyword evidence="3" id="KW-1185">Reference proteome</keyword>
<evidence type="ECO:0000313" key="2">
    <source>
        <dbReference type="EMBL" id="RAW09361.1"/>
    </source>
</evidence>
<dbReference type="OrthoDB" id="9765468at2"/>
<proteinExistence type="predicted"/>
<dbReference type="InterPro" id="IPR051549">
    <property type="entry name" value="PEP_Utilizing_Enz"/>
</dbReference>
<sequence length="576" mass="65161">MTQPIATFFGDDEFPITWEEGQQQLLWVHDDLHIPNPVSPMYADIGGWWLKCDYMFRRFGTPFASDWIVKIINGYVYTAAVPATKGLSAEAFEYGARYTPRTPLDDNYAAEIGGYLGWTLPYYAENFLDWWHGRLVPEITRNFERFDTYDYENASLVELAILLEDAIDMHDRHWQIHWVLNFAQFSATTNLNALIAEVKGEGDHSALMGRLQSSTTNRNWDSIEELWKIKEKIVSSPNSPVARAFEQQSAGDVLAELRHADEGRQFLDTDIEQYQQVFGYKSMYAHEFAFKTWREDPSPIIEAIRGYIETGYSFPDEIAAVAKDLEAAKAEVMEGVPEGEDRDRLAHALDLSLRMNPLTPDHHFYIDQGTNARVRLVLIAIGKKLTEAGKLDDPEDVMYLKYNELRTLMAGSNSFDQRELVGNRRDEREAAYEIRPRDWVGTATEEHLAFPYLSLWGFPEKLYRPQATTEDEVRGLAASAGVIEGTARVVLSQEEFDDVERDEIVVCRMTSPAWVVLFTRIGGLVTDAGGMASHPAVVSREFGLPAVVGTSDATRRIATGDRVRVNGTTGLVQVLS</sequence>
<protein>
    <submittedName>
        <fullName evidence="2">PEP-utilizing protein</fullName>
    </submittedName>
</protein>
<gene>
    <name evidence="2" type="ORF">DPM12_21545</name>
</gene>
<dbReference type="PANTHER" id="PTHR43615:SF1">
    <property type="entry name" value="PPDK_N DOMAIN-CONTAINING PROTEIN"/>
    <property type="match status" value="1"/>
</dbReference>
<evidence type="ECO:0000259" key="1">
    <source>
        <dbReference type="Pfam" id="PF00391"/>
    </source>
</evidence>
<accession>A0A329QBJ1</accession>
<name>A0A329QBJ1_9ACTN</name>
<dbReference type="AlphaFoldDB" id="A0A329QBJ1"/>
<dbReference type="GO" id="GO:0016772">
    <property type="term" value="F:transferase activity, transferring phosphorus-containing groups"/>
    <property type="evidence" value="ECO:0007669"/>
    <property type="project" value="InterPro"/>
</dbReference>